<dbReference type="RefSeq" id="WP_193914124.1">
    <property type="nucleotide sequence ID" value="NZ_JADEXS020000001.1"/>
</dbReference>
<feature type="transmembrane region" description="Helical" evidence="1">
    <location>
        <begin position="95"/>
        <end position="117"/>
    </location>
</feature>
<dbReference type="PANTHER" id="PTHR23028">
    <property type="entry name" value="ACETYLTRANSFERASE"/>
    <property type="match status" value="1"/>
</dbReference>
<keyword evidence="4" id="KW-1185">Reference proteome</keyword>
<accession>A0A8J7D910</accession>
<keyword evidence="1" id="KW-0472">Membrane</keyword>
<keyword evidence="3" id="KW-0012">Acyltransferase</keyword>
<dbReference type="Proteomes" id="UP000622533">
    <property type="component" value="Unassembled WGS sequence"/>
</dbReference>
<dbReference type="Pfam" id="PF01757">
    <property type="entry name" value="Acyl_transf_3"/>
    <property type="match status" value="1"/>
</dbReference>
<reference evidence="3" key="1">
    <citation type="submission" date="2020-10" db="EMBL/GenBank/DDBJ databases">
        <authorList>
            <person name="Castelo-Branco R."/>
            <person name="Eusebio N."/>
            <person name="Adriana R."/>
            <person name="Vieira A."/>
            <person name="Brugerolle De Fraissinette N."/>
            <person name="Rezende De Castro R."/>
            <person name="Schneider M.P."/>
            <person name="Vasconcelos V."/>
            <person name="Leao P.N."/>
        </authorList>
    </citation>
    <scope>NUCLEOTIDE SEQUENCE</scope>
    <source>
        <strain evidence="3">LEGE 12446</strain>
    </source>
</reference>
<organism evidence="3 4">
    <name type="scientific">Desmonostoc muscorum LEGE 12446</name>
    <dbReference type="NCBI Taxonomy" id="1828758"/>
    <lineage>
        <taxon>Bacteria</taxon>
        <taxon>Bacillati</taxon>
        <taxon>Cyanobacteriota</taxon>
        <taxon>Cyanophyceae</taxon>
        <taxon>Nostocales</taxon>
        <taxon>Nostocaceae</taxon>
        <taxon>Desmonostoc</taxon>
    </lineage>
</organism>
<protein>
    <submittedName>
        <fullName evidence="3">Acyltransferase</fullName>
    </submittedName>
</protein>
<keyword evidence="1" id="KW-0812">Transmembrane</keyword>
<comment type="caution">
    <text evidence="3">The sequence shown here is derived from an EMBL/GenBank/DDBJ whole genome shotgun (WGS) entry which is preliminary data.</text>
</comment>
<feature type="transmembrane region" description="Helical" evidence="1">
    <location>
        <begin position="151"/>
        <end position="173"/>
    </location>
</feature>
<feature type="transmembrane region" description="Helical" evidence="1">
    <location>
        <begin position="281"/>
        <end position="302"/>
    </location>
</feature>
<name>A0A8J7D910_DESMC</name>
<evidence type="ECO:0000259" key="2">
    <source>
        <dbReference type="Pfam" id="PF01757"/>
    </source>
</evidence>
<feature type="transmembrane region" description="Helical" evidence="1">
    <location>
        <begin position="185"/>
        <end position="207"/>
    </location>
</feature>
<feature type="domain" description="Acyltransferase 3" evidence="2">
    <location>
        <begin position="29"/>
        <end position="356"/>
    </location>
</feature>
<feature type="transmembrane region" description="Helical" evidence="1">
    <location>
        <begin position="219"/>
        <end position="237"/>
    </location>
</feature>
<feature type="transmembrane region" description="Helical" evidence="1">
    <location>
        <begin position="249"/>
        <end position="266"/>
    </location>
</feature>
<proteinExistence type="predicted"/>
<feature type="transmembrane region" description="Helical" evidence="1">
    <location>
        <begin position="53"/>
        <end position="74"/>
    </location>
</feature>
<keyword evidence="1" id="KW-1133">Transmembrane helix</keyword>
<evidence type="ECO:0000313" key="3">
    <source>
        <dbReference type="EMBL" id="MBE9021826.1"/>
    </source>
</evidence>
<dbReference type="GO" id="GO:0009103">
    <property type="term" value="P:lipopolysaccharide biosynthetic process"/>
    <property type="evidence" value="ECO:0007669"/>
    <property type="project" value="TreeGrafter"/>
</dbReference>
<dbReference type="GO" id="GO:0016020">
    <property type="term" value="C:membrane"/>
    <property type="evidence" value="ECO:0007669"/>
    <property type="project" value="TreeGrafter"/>
</dbReference>
<feature type="transmembrane region" description="Helical" evidence="1">
    <location>
        <begin position="338"/>
        <end position="359"/>
    </location>
</feature>
<keyword evidence="3" id="KW-0808">Transferase</keyword>
<evidence type="ECO:0000256" key="1">
    <source>
        <dbReference type="SAM" id="Phobius"/>
    </source>
</evidence>
<evidence type="ECO:0000313" key="4">
    <source>
        <dbReference type="Proteomes" id="UP000622533"/>
    </source>
</evidence>
<gene>
    <name evidence="3" type="ORF">IQ276_04920</name>
</gene>
<feature type="transmembrane region" description="Helical" evidence="1">
    <location>
        <begin position="309"/>
        <end position="332"/>
    </location>
</feature>
<dbReference type="GO" id="GO:0016747">
    <property type="term" value="F:acyltransferase activity, transferring groups other than amino-acyl groups"/>
    <property type="evidence" value="ECO:0007669"/>
    <property type="project" value="InterPro"/>
</dbReference>
<dbReference type="AlphaFoldDB" id="A0A8J7D910"/>
<dbReference type="InterPro" id="IPR050879">
    <property type="entry name" value="Acyltransferase_3"/>
</dbReference>
<dbReference type="InterPro" id="IPR002656">
    <property type="entry name" value="Acyl_transf_3_dom"/>
</dbReference>
<dbReference type="PANTHER" id="PTHR23028:SF53">
    <property type="entry name" value="ACYL_TRANSF_3 DOMAIN-CONTAINING PROTEIN"/>
    <property type="match status" value="1"/>
</dbReference>
<sequence length="373" mass="42515">MEKSSIPLPGANAQVSSGEKNPHTKFYIPSLDGIRTLAFLLVFSSHAGLAKQIPGGFGVTVFFFLSGYLITTLLRREYDRNQTVDFKLFYLRRLLRIWPSFYLVLFIGTALTAFGLLGGEIYLPAFLSQTLHYANYYIIFTDVEGVAPGSWVYWSLAVEEHFYFLFPLLYLAFRKLRVSPRKQVLTILGLCLAVLVWRCILVLGFGVPSPRTFYATDTRVDGILFGCALAVHNNPILDAQHYSNKVWKYFFLPAGIILILFSLLYRSSDFQETFRYTVQGIGLYPIFFTAIRFPNWGLFAILNINWIRFIGLLSYSLYLVHYTAIVGVQLYLPQSNKFLQAGIALLISLGLAYIIYQFIESPIAKLRKKLSRA</sequence>
<dbReference type="EMBL" id="JADEXS010000041">
    <property type="protein sequence ID" value="MBE9021826.1"/>
    <property type="molecule type" value="Genomic_DNA"/>
</dbReference>